<dbReference type="SUPFAM" id="SSF81324">
    <property type="entry name" value="Voltage-gated potassium channels"/>
    <property type="match status" value="2"/>
</dbReference>
<protein>
    <submittedName>
        <fullName evidence="1">Two pore potassium channel a (Two K(+) channel a) (Calcium-activated outward-rectifying potassium channel 1) (OsKCO1)</fullName>
    </submittedName>
</protein>
<dbReference type="PANTHER" id="PTHR11003">
    <property type="entry name" value="POTASSIUM CHANNEL, SUBFAMILY K"/>
    <property type="match status" value="1"/>
</dbReference>
<dbReference type="PROSITE" id="PS50222">
    <property type="entry name" value="EF_HAND_2"/>
    <property type="match status" value="1"/>
</dbReference>
<dbReference type="PRINTS" id="PR01333">
    <property type="entry name" value="2POREKCHANEL"/>
</dbReference>
<keyword evidence="2" id="KW-1185">Reference proteome</keyword>
<proteinExistence type="predicted"/>
<comment type="caution">
    <text evidence="1">The sequence shown here is derived from an EMBL/GenBank/DDBJ whole genome shotgun (WGS) entry which is preliminary data.</text>
</comment>
<organism evidence="1 2">
    <name type="scientific">Durusdinium trenchii</name>
    <dbReference type="NCBI Taxonomy" id="1381693"/>
    <lineage>
        <taxon>Eukaryota</taxon>
        <taxon>Sar</taxon>
        <taxon>Alveolata</taxon>
        <taxon>Dinophyceae</taxon>
        <taxon>Suessiales</taxon>
        <taxon>Symbiodiniaceae</taxon>
        <taxon>Durusdinium</taxon>
    </lineage>
</organism>
<dbReference type="Gene3D" id="1.10.287.70">
    <property type="match status" value="2"/>
</dbReference>
<dbReference type="PANTHER" id="PTHR11003:SF345">
    <property type="entry name" value="TWIK FAMILY OF POTASSIUM CHANNELS PROTEIN 18"/>
    <property type="match status" value="1"/>
</dbReference>
<keyword evidence="1" id="KW-0407">Ion channel</keyword>
<reference evidence="1 2" key="1">
    <citation type="submission" date="2024-02" db="EMBL/GenBank/DDBJ databases">
        <authorList>
            <person name="Chen Y."/>
            <person name="Shah S."/>
            <person name="Dougan E. K."/>
            <person name="Thang M."/>
            <person name="Chan C."/>
        </authorList>
    </citation>
    <scope>NUCLEOTIDE SEQUENCE [LARGE SCALE GENOMIC DNA]</scope>
</reference>
<accession>A0ABP0IDS1</accession>
<dbReference type="SUPFAM" id="SSF47473">
    <property type="entry name" value="EF-hand"/>
    <property type="match status" value="1"/>
</dbReference>
<keyword evidence="1" id="KW-0813">Transport</keyword>
<sequence>MQFLWVVVGHLHRLRKSSVILAILTLLLYNLFSVIFFTNVEGWDWSHAIYFAMVTMSTVGFGDLYPTQWYSQLVALPFILVGIVLVFGQIGSVVGLVIEPLFKGSRALVERVVPATYVDITGNGKPDFKVPRRPMIFYSKGMIGPIVILLLFQMVSACIFVAVEPSWDLWTAWWYVMVTATTVGYGDMSVSKDNVGALIWASFHILVSVSLLAALVGDIEVLMEERKELMTRAFHFKKCHEKETLKSLDMDKSGELRRYEFMVGMLLQIGKLSHEDLRPLEALFDKIDVDKDGVVKPHALEVAVGQELADASVQNAMKVLEAAVGEEMVDMEHEQEKGKVKPSVTPV</sequence>
<dbReference type="Pfam" id="PF07885">
    <property type="entry name" value="Ion_trans_2"/>
    <property type="match status" value="2"/>
</dbReference>
<dbReference type="InterPro" id="IPR011992">
    <property type="entry name" value="EF-hand-dom_pair"/>
</dbReference>
<evidence type="ECO:0000313" key="1">
    <source>
        <dbReference type="EMBL" id="CAK9000756.1"/>
    </source>
</evidence>
<name>A0ABP0IDS1_9DINO</name>
<keyword evidence="1" id="KW-0406">Ion transport</keyword>
<dbReference type="GO" id="GO:0034220">
    <property type="term" value="P:monoatomic ion transmembrane transport"/>
    <property type="evidence" value="ECO:0007669"/>
    <property type="project" value="UniProtKB-KW"/>
</dbReference>
<dbReference type="Gene3D" id="1.10.238.10">
    <property type="entry name" value="EF-hand"/>
    <property type="match status" value="1"/>
</dbReference>
<dbReference type="InterPro" id="IPR003280">
    <property type="entry name" value="2pore_dom_K_chnl"/>
</dbReference>
<dbReference type="InterPro" id="IPR002048">
    <property type="entry name" value="EF_hand_dom"/>
</dbReference>
<dbReference type="Proteomes" id="UP001642464">
    <property type="component" value="Unassembled WGS sequence"/>
</dbReference>
<evidence type="ECO:0000313" key="2">
    <source>
        <dbReference type="Proteomes" id="UP001642464"/>
    </source>
</evidence>
<gene>
    <name evidence="1" type="ORF">SCF082_LOCUS6631</name>
</gene>
<dbReference type="InterPro" id="IPR013099">
    <property type="entry name" value="K_chnl_dom"/>
</dbReference>
<dbReference type="EMBL" id="CAXAMM010003647">
    <property type="protein sequence ID" value="CAK9000756.1"/>
    <property type="molecule type" value="Genomic_DNA"/>
</dbReference>